<keyword evidence="1" id="KW-1133">Transmembrane helix</keyword>
<dbReference type="InParanoid" id="A0A1Z5RPC5"/>
<keyword evidence="1" id="KW-0472">Membrane</keyword>
<feature type="transmembrane region" description="Helical" evidence="1">
    <location>
        <begin position="14"/>
        <end position="34"/>
    </location>
</feature>
<keyword evidence="3" id="KW-1185">Reference proteome</keyword>
<dbReference type="AlphaFoldDB" id="A0A1Z5RPC5"/>
<reference evidence="3" key="2">
    <citation type="journal article" date="2018" name="Plant J.">
        <title>The Sorghum bicolor reference genome: improved assembly, gene annotations, a transcriptome atlas, and signatures of genome organization.</title>
        <authorList>
            <person name="McCormick R.F."/>
            <person name="Truong S.K."/>
            <person name="Sreedasyam A."/>
            <person name="Jenkins J."/>
            <person name="Shu S."/>
            <person name="Sims D."/>
            <person name="Kennedy M."/>
            <person name="Amirebrahimi M."/>
            <person name="Weers B.D."/>
            <person name="McKinley B."/>
            <person name="Mattison A."/>
            <person name="Morishige D.T."/>
            <person name="Grimwood J."/>
            <person name="Schmutz J."/>
            <person name="Mullet J.E."/>
        </authorList>
    </citation>
    <scope>NUCLEOTIDE SEQUENCE [LARGE SCALE GENOMIC DNA]</scope>
    <source>
        <strain evidence="3">cv. BTx623</strain>
    </source>
</reference>
<dbReference type="Gramene" id="OQU85399">
    <property type="protein sequence ID" value="OQU85399"/>
    <property type="gene ID" value="SORBI_3004G232201"/>
</dbReference>
<dbReference type="Proteomes" id="UP000000768">
    <property type="component" value="Chromosome 4"/>
</dbReference>
<organism evidence="2 3">
    <name type="scientific">Sorghum bicolor</name>
    <name type="common">Sorghum</name>
    <name type="synonym">Sorghum vulgare</name>
    <dbReference type="NCBI Taxonomy" id="4558"/>
    <lineage>
        <taxon>Eukaryota</taxon>
        <taxon>Viridiplantae</taxon>
        <taxon>Streptophyta</taxon>
        <taxon>Embryophyta</taxon>
        <taxon>Tracheophyta</taxon>
        <taxon>Spermatophyta</taxon>
        <taxon>Magnoliopsida</taxon>
        <taxon>Liliopsida</taxon>
        <taxon>Poales</taxon>
        <taxon>Poaceae</taxon>
        <taxon>PACMAD clade</taxon>
        <taxon>Panicoideae</taxon>
        <taxon>Andropogonodae</taxon>
        <taxon>Andropogoneae</taxon>
        <taxon>Sorghinae</taxon>
        <taxon>Sorghum</taxon>
    </lineage>
</organism>
<evidence type="ECO:0000313" key="2">
    <source>
        <dbReference type="EMBL" id="OQU85399.1"/>
    </source>
</evidence>
<evidence type="ECO:0000313" key="3">
    <source>
        <dbReference type="Proteomes" id="UP000000768"/>
    </source>
</evidence>
<keyword evidence="1" id="KW-0812">Transmembrane</keyword>
<gene>
    <name evidence="2" type="ORF">SORBI_3004G232201</name>
</gene>
<proteinExistence type="predicted"/>
<protein>
    <submittedName>
        <fullName evidence="2">Uncharacterized protein</fullName>
    </submittedName>
</protein>
<dbReference type="EMBL" id="CM000763">
    <property type="protein sequence ID" value="OQU85399.1"/>
    <property type="molecule type" value="Genomic_DNA"/>
</dbReference>
<accession>A0A1Z5RPC5</accession>
<reference evidence="2 3" key="1">
    <citation type="journal article" date="2009" name="Nature">
        <title>The Sorghum bicolor genome and the diversification of grasses.</title>
        <authorList>
            <person name="Paterson A.H."/>
            <person name="Bowers J.E."/>
            <person name="Bruggmann R."/>
            <person name="Dubchak I."/>
            <person name="Grimwood J."/>
            <person name="Gundlach H."/>
            <person name="Haberer G."/>
            <person name="Hellsten U."/>
            <person name="Mitros T."/>
            <person name="Poliakov A."/>
            <person name="Schmutz J."/>
            <person name="Spannagl M."/>
            <person name="Tang H."/>
            <person name="Wang X."/>
            <person name="Wicker T."/>
            <person name="Bharti A.K."/>
            <person name="Chapman J."/>
            <person name="Feltus F.A."/>
            <person name="Gowik U."/>
            <person name="Grigoriev I.V."/>
            <person name="Lyons E."/>
            <person name="Maher C.A."/>
            <person name="Martis M."/>
            <person name="Narechania A."/>
            <person name="Otillar R.P."/>
            <person name="Penning B.W."/>
            <person name="Salamov A.A."/>
            <person name="Wang Y."/>
            <person name="Zhang L."/>
            <person name="Carpita N.C."/>
            <person name="Freeling M."/>
            <person name="Gingle A.R."/>
            <person name="Hash C.T."/>
            <person name="Keller B."/>
            <person name="Klein P."/>
            <person name="Kresovich S."/>
            <person name="McCann M.C."/>
            <person name="Ming R."/>
            <person name="Peterson D.G."/>
            <person name="Mehboob-ur-Rahman"/>
            <person name="Ware D."/>
            <person name="Westhoff P."/>
            <person name="Mayer K.F."/>
            <person name="Messing J."/>
            <person name="Rokhsar D.S."/>
        </authorList>
    </citation>
    <scope>NUCLEOTIDE SEQUENCE [LARGE SCALE GENOMIC DNA]</scope>
    <source>
        <strain evidence="3">cv. BTx623</strain>
    </source>
</reference>
<sequence>MDVTRRGTSYLQRVAAVAVVVEFFIGFLICTIAASKFSCRCPRFGRSWGQFEDYAYGSDPLVGGSGPWCGPSPPLYPGCVIRLHRLRPAARLVPSTAASGTGDFFDNKVAPVLVLVQQRRLPLGPRFNPHLQSPATTPSTKSFNRRRALSLMARLARLQPTLCTVILPRCTRLRVLDAPTTLHQRLRHLRRHGQHHLRRVQIHNFIVNWSSSKNMSVNYVVKKPFLIFLVWV</sequence>
<evidence type="ECO:0000256" key="1">
    <source>
        <dbReference type="SAM" id="Phobius"/>
    </source>
</evidence>
<name>A0A1Z5RPC5_SORBI</name>